<dbReference type="AlphaFoldDB" id="A0A6F8PKW3"/>
<gene>
    <name evidence="1" type="ORF">THMIRHAT_04810</name>
</gene>
<proteinExistence type="predicted"/>
<reference evidence="2" key="1">
    <citation type="submission" date="2019-11" db="EMBL/GenBank/DDBJ databases">
        <title>Isolation and characterization of two novel species in the genus Thiomicrorhabdus.</title>
        <authorList>
            <person name="Mochizuki J."/>
            <person name="Kojima H."/>
            <person name="Fukui M."/>
        </authorList>
    </citation>
    <scope>NUCLEOTIDE SEQUENCE [LARGE SCALE GENOMIC DNA]</scope>
    <source>
        <strain evidence="2">AkT22</strain>
    </source>
</reference>
<name>A0A6F8PKW3_9GAMM</name>
<evidence type="ECO:0000313" key="1">
    <source>
        <dbReference type="EMBL" id="BBP42735.1"/>
    </source>
</evidence>
<dbReference type="KEGG" id="tzo:THMIRHAT_04810"/>
<dbReference type="Proteomes" id="UP000501466">
    <property type="component" value="Chromosome"/>
</dbReference>
<evidence type="ECO:0000313" key="2">
    <source>
        <dbReference type="Proteomes" id="UP000501466"/>
    </source>
</evidence>
<organism evidence="1 2">
    <name type="scientific">Thiosulfativibrio zosterae</name>
    <dbReference type="NCBI Taxonomy" id="2675053"/>
    <lineage>
        <taxon>Bacteria</taxon>
        <taxon>Pseudomonadati</taxon>
        <taxon>Pseudomonadota</taxon>
        <taxon>Gammaproteobacteria</taxon>
        <taxon>Thiotrichales</taxon>
        <taxon>Piscirickettsiaceae</taxon>
        <taxon>Thiosulfativibrio</taxon>
    </lineage>
</organism>
<dbReference type="EMBL" id="AP021888">
    <property type="protein sequence ID" value="BBP42735.1"/>
    <property type="molecule type" value="Genomic_DNA"/>
</dbReference>
<accession>A0A6F8PKW3</accession>
<sequence length="67" mass="7895">MILVNGEEFRRLIEINGDLEDHTLGENVYQNISKQLDWMKKKPVKLAFFGLTQQLERQDDPPTQHMP</sequence>
<keyword evidence="2" id="KW-1185">Reference proteome</keyword>
<protein>
    <submittedName>
        <fullName evidence="1">Uncharacterized protein</fullName>
    </submittedName>
</protein>